<evidence type="ECO:0000313" key="3">
    <source>
        <dbReference type="EMBL" id="KAF7136948.1"/>
    </source>
</evidence>
<dbReference type="EMBL" id="JACBAD010001679">
    <property type="protein sequence ID" value="KAF7136948.1"/>
    <property type="molecule type" value="Genomic_DNA"/>
</dbReference>
<protein>
    <recommendedName>
        <fullName evidence="7">ADP-ribosylation factor</fullName>
    </recommendedName>
</protein>
<feature type="transmembrane region" description="Helical" evidence="2">
    <location>
        <begin position="450"/>
        <end position="469"/>
    </location>
</feature>
<dbReference type="GO" id="GO:0005886">
    <property type="term" value="C:plasma membrane"/>
    <property type="evidence" value="ECO:0007669"/>
    <property type="project" value="UniProtKB-SubCell"/>
</dbReference>
<keyword evidence="2" id="KW-1133">Transmembrane helix</keyword>
<dbReference type="GO" id="GO:0000287">
    <property type="term" value="F:magnesium ion binding"/>
    <property type="evidence" value="ECO:0007669"/>
    <property type="project" value="TreeGrafter"/>
</dbReference>
<evidence type="ECO:0000256" key="2">
    <source>
        <dbReference type="SAM" id="Phobius"/>
    </source>
</evidence>
<dbReference type="PANTHER" id="PTHR46494">
    <property type="entry name" value="CORA FAMILY METAL ION TRANSPORTER (EUROFUNG)"/>
    <property type="match status" value="1"/>
</dbReference>
<dbReference type="GO" id="GO:0015087">
    <property type="term" value="F:cobalt ion transmembrane transporter activity"/>
    <property type="evidence" value="ECO:0007669"/>
    <property type="project" value="TreeGrafter"/>
</dbReference>
<dbReference type="InterPro" id="IPR045861">
    <property type="entry name" value="CorA_cytoplasmic_dom"/>
</dbReference>
<keyword evidence="5" id="KW-1185">Reference proteome</keyword>
<keyword evidence="2" id="KW-0472">Membrane</keyword>
<comment type="caution">
    <text evidence="4">The sequence shown here is derived from an EMBL/GenBank/DDBJ whole genome shotgun (WGS) entry which is preliminary data.</text>
</comment>
<dbReference type="SUPFAM" id="SSF143865">
    <property type="entry name" value="CorA soluble domain-like"/>
    <property type="match status" value="1"/>
</dbReference>
<proteinExistence type="predicted"/>
<reference evidence="4" key="1">
    <citation type="submission" date="2020-06" db="EMBL/GenBank/DDBJ databases">
        <title>Draft genome sequences of strains closely related to Aspergillus parafelis and Aspergillus hiratsukae.</title>
        <authorList>
            <person name="Dos Santos R.A.C."/>
            <person name="Rivero-Menendez O."/>
            <person name="Steenwyk J.L."/>
            <person name="Mead M.E."/>
            <person name="Goldman G.H."/>
            <person name="Alastruey-Izquierdo A."/>
            <person name="Rokas A."/>
        </authorList>
    </citation>
    <scope>NUCLEOTIDE SEQUENCE</scope>
    <source>
        <strain evidence="3">CNM-CM5793</strain>
        <strain evidence="4">CNM-CM6106</strain>
    </source>
</reference>
<dbReference type="GO" id="GO:0015095">
    <property type="term" value="F:magnesium ion transmembrane transporter activity"/>
    <property type="evidence" value="ECO:0007669"/>
    <property type="project" value="TreeGrafter"/>
</dbReference>
<evidence type="ECO:0000313" key="5">
    <source>
        <dbReference type="Proteomes" id="UP000630445"/>
    </source>
</evidence>
<dbReference type="Proteomes" id="UP000662466">
    <property type="component" value="Unassembled WGS sequence"/>
</dbReference>
<name>A0A8H6V0F4_9EURO</name>
<comment type="subcellular location">
    <subcellularLocation>
        <location evidence="1">Cell membrane</location>
        <topology evidence="1">Multi-pass membrane protein</topology>
    </subcellularLocation>
</comment>
<feature type="transmembrane region" description="Helical" evidence="2">
    <location>
        <begin position="484"/>
        <end position="505"/>
    </location>
</feature>
<evidence type="ECO:0000256" key="1">
    <source>
        <dbReference type="ARBA" id="ARBA00004651"/>
    </source>
</evidence>
<evidence type="ECO:0008006" key="7">
    <source>
        <dbReference type="Google" id="ProtNLM"/>
    </source>
</evidence>
<gene>
    <name evidence="3" type="ORF">CNMCM5793_006652</name>
    <name evidence="4" type="ORF">CNMCM6106_007556</name>
</gene>
<sequence length="538" mass="61512">MSSKSTSSDQNPYEYYASFTSRPALRDKFRDIDEESCFYAYVRRLRDAQTQNFVLDFGNDDAWCAMNLGQEDFGLLLRKPILILTTPGRSNIWAPEEQKDAIKELTSYYGVSERLQGMMCTDPVAAPSKAPATAQSLRASFHRSIDRSHRPRMEDLEEAVSLKNLSDPDDIQKAASFRGLTFAHVTNQIWHFCSVDHGPRCTVISIQENPYPRISEPRPESEIRSVLGIVRRNVQMIFSGVSKQHSASSECDSLVTIRVRAFNDPRSDHVSIHQDDGPGLLFYYIFDDWVTSYALVAKREHKYGVLLDRLREDMLNKPVVDLVNELHWLGRRLAVLRRLYQSYELILTRVLQRQRLLRDEARSRHQKIPHGHITQREPELSSNSENSVGVRLSSAAVARFERLLDRIKLYCLSEIEACLTEKESLTFLNFNLIALKDSQAVEKLTRITILLAKITILFLPVSLMTAYFSTELSGVKGVYTQTEYWISFAVIMVLSLLVLVLFGYASGTIEGRPIYQSLSRTFISSSKDKLGHQRKHVD</sequence>
<dbReference type="Proteomes" id="UP000630445">
    <property type="component" value="Unassembled WGS sequence"/>
</dbReference>
<dbReference type="OrthoDB" id="5430812at2759"/>
<evidence type="ECO:0000313" key="6">
    <source>
        <dbReference type="Proteomes" id="UP000662466"/>
    </source>
</evidence>
<dbReference type="EMBL" id="JACBAF010001758">
    <property type="protein sequence ID" value="KAF7173472.1"/>
    <property type="molecule type" value="Genomic_DNA"/>
</dbReference>
<dbReference type="GO" id="GO:0050897">
    <property type="term" value="F:cobalt ion binding"/>
    <property type="evidence" value="ECO:0007669"/>
    <property type="project" value="TreeGrafter"/>
</dbReference>
<keyword evidence="2" id="KW-0812">Transmembrane</keyword>
<evidence type="ECO:0000313" key="4">
    <source>
        <dbReference type="EMBL" id="KAF7173472.1"/>
    </source>
</evidence>
<dbReference type="PANTHER" id="PTHR46494:SF1">
    <property type="entry name" value="CORA FAMILY METAL ION TRANSPORTER (EUROFUNG)"/>
    <property type="match status" value="1"/>
</dbReference>
<accession>A0A8H6V0F4</accession>
<organism evidence="4 6">
    <name type="scientific">Aspergillus hiratsukae</name>
    <dbReference type="NCBI Taxonomy" id="1194566"/>
    <lineage>
        <taxon>Eukaryota</taxon>
        <taxon>Fungi</taxon>
        <taxon>Dikarya</taxon>
        <taxon>Ascomycota</taxon>
        <taxon>Pezizomycotina</taxon>
        <taxon>Eurotiomycetes</taxon>
        <taxon>Eurotiomycetidae</taxon>
        <taxon>Eurotiales</taxon>
        <taxon>Aspergillaceae</taxon>
        <taxon>Aspergillus</taxon>
        <taxon>Aspergillus subgen. Fumigati</taxon>
    </lineage>
</organism>
<dbReference type="AlphaFoldDB" id="A0A8H6V0F4"/>